<dbReference type="AlphaFoldDB" id="A0AAJ0DCQ5"/>
<keyword evidence="1" id="KW-0677">Repeat</keyword>
<dbReference type="EMBL" id="JAWDJX010000026">
    <property type="protein sequence ID" value="KAK3051468.1"/>
    <property type="molecule type" value="Genomic_DNA"/>
</dbReference>
<comment type="caution">
    <text evidence="4">The sequence shown here is derived from an EMBL/GenBank/DDBJ whole genome shotgun (WGS) entry which is preliminary data.</text>
</comment>
<dbReference type="Pfam" id="PF12796">
    <property type="entry name" value="Ank_2"/>
    <property type="match status" value="3"/>
</dbReference>
<feature type="repeat" description="ANK" evidence="3">
    <location>
        <begin position="646"/>
        <end position="678"/>
    </location>
</feature>
<protein>
    <recommendedName>
        <fullName evidence="6">Ankyrin repeat protein</fullName>
    </recommendedName>
</protein>
<evidence type="ECO:0000256" key="2">
    <source>
        <dbReference type="ARBA" id="ARBA00023043"/>
    </source>
</evidence>
<dbReference type="PROSITE" id="PS50297">
    <property type="entry name" value="ANK_REP_REGION"/>
    <property type="match status" value="6"/>
</dbReference>
<dbReference type="SUPFAM" id="SSF48403">
    <property type="entry name" value="Ankyrin repeat"/>
    <property type="match status" value="2"/>
</dbReference>
<dbReference type="InterPro" id="IPR002110">
    <property type="entry name" value="Ankyrin_rpt"/>
</dbReference>
<keyword evidence="5" id="KW-1185">Reference proteome</keyword>
<evidence type="ECO:0000256" key="1">
    <source>
        <dbReference type="ARBA" id="ARBA00022737"/>
    </source>
</evidence>
<evidence type="ECO:0000313" key="4">
    <source>
        <dbReference type="EMBL" id="KAK3051468.1"/>
    </source>
</evidence>
<sequence>MLDPITAMSLVGNLAQVVGLACNILSEGNHIFRAAKGALQENKDAEEVASDLAELTSFMVESQNEWSKAQHGRVLLDPDDAISARMEDYRQEIQTHFLVALRKDSQHKGAQSEEQFAWTIEEFNSLDRKLQKALDGHDTIDSKLSRFFAKIPALRLRPDEAGAVEGPGTTTDLHKATAAGETVKVRQALRSSIPVNARDEHSCTALHLASNLDVARQLLVTPGVHKNIEGGGGHTEAKDDSKRDASFYARDCPAAIWLLRYGPDIERRSGELDNGTGLMHMAWLGDVEGTKFFLEQKAKTDVVNHKQETALVHAACLRDAQIAELLIANGASIDDTIERSNPMTPLLVAARFGRIEVATALIKHRANKEASFGNGNTALLEACAGGHTQVARLLIDSGSNVHAVNNYGPTALSMAVKGGHADLVKALLSEGADPNKVTDNDAQRVKAAARRRHEIKPTSFLEYDADMSVSYSDCSTALRLAARHGHLERVRLLLDHDADKRVQQATENGYVAMCEAAFHGHAEVVELVFDRAVKWTGVLMMFPALCDAASNGQDAIVRLLHHRGSNIEERGRGGRKHPALSMTALIRAANRGHGSTVRALIELGAKIDAEDECGQTALCHAVSNGHIVCVGVLLEKGANVNVQNFNGITALALAVRVNSVEMVEMLVNARADLQLRDWFNGTALSDAFHGMMPQVEIERLLGSTQSKQDTLYRLQSERHSSEIAAHMNEIYK</sequence>
<gene>
    <name evidence="4" type="ORF">LTR09_007491</name>
</gene>
<dbReference type="InterPro" id="IPR036770">
    <property type="entry name" value="Ankyrin_rpt-contain_sf"/>
</dbReference>
<keyword evidence="2 3" id="KW-0040">ANK repeat</keyword>
<reference evidence="4" key="1">
    <citation type="submission" date="2023-04" db="EMBL/GenBank/DDBJ databases">
        <title>Black Yeasts Isolated from many extreme environments.</title>
        <authorList>
            <person name="Coleine C."/>
            <person name="Stajich J.E."/>
            <person name="Selbmann L."/>
        </authorList>
    </citation>
    <scope>NUCLEOTIDE SEQUENCE</scope>
    <source>
        <strain evidence="4">CCFEE 5312</strain>
    </source>
</reference>
<evidence type="ECO:0000256" key="3">
    <source>
        <dbReference type="PROSITE-ProRule" id="PRU00023"/>
    </source>
</evidence>
<dbReference type="PANTHER" id="PTHR24198:SF165">
    <property type="entry name" value="ANKYRIN REPEAT-CONTAINING PROTEIN-RELATED"/>
    <property type="match status" value="1"/>
</dbReference>
<feature type="repeat" description="ANK" evidence="3">
    <location>
        <begin position="407"/>
        <end position="439"/>
    </location>
</feature>
<dbReference type="Proteomes" id="UP001271007">
    <property type="component" value="Unassembled WGS sequence"/>
</dbReference>
<proteinExistence type="predicted"/>
<organism evidence="4 5">
    <name type="scientific">Extremus antarcticus</name>
    <dbReference type="NCBI Taxonomy" id="702011"/>
    <lineage>
        <taxon>Eukaryota</taxon>
        <taxon>Fungi</taxon>
        <taxon>Dikarya</taxon>
        <taxon>Ascomycota</taxon>
        <taxon>Pezizomycotina</taxon>
        <taxon>Dothideomycetes</taxon>
        <taxon>Dothideomycetidae</taxon>
        <taxon>Mycosphaerellales</taxon>
        <taxon>Extremaceae</taxon>
        <taxon>Extremus</taxon>
    </lineage>
</organism>
<feature type="repeat" description="ANK" evidence="3">
    <location>
        <begin position="473"/>
        <end position="505"/>
    </location>
</feature>
<feature type="repeat" description="ANK" evidence="3">
    <location>
        <begin position="613"/>
        <end position="645"/>
    </location>
</feature>
<accession>A0AAJ0DCQ5</accession>
<dbReference type="SMART" id="SM00248">
    <property type="entry name" value="ANK"/>
    <property type="match status" value="12"/>
</dbReference>
<feature type="repeat" description="ANK" evidence="3">
    <location>
        <begin position="374"/>
        <end position="406"/>
    </location>
</feature>
<dbReference type="PROSITE" id="PS50088">
    <property type="entry name" value="ANK_REPEAT"/>
    <property type="match status" value="6"/>
</dbReference>
<name>A0AAJ0DCQ5_9PEZI</name>
<evidence type="ECO:0008006" key="6">
    <source>
        <dbReference type="Google" id="ProtNLM"/>
    </source>
</evidence>
<feature type="repeat" description="ANK" evidence="3">
    <location>
        <begin position="580"/>
        <end position="612"/>
    </location>
</feature>
<dbReference type="PANTHER" id="PTHR24198">
    <property type="entry name" value="ANKYRIN REPEAT AND PROTEIN KINASE DOMAIN-CONTAINING PROTEIN"/>
    <property type="match status" value="1"/>
</dbReference>
<evidence type="ECO:0000313" key="5">
    <source>
        <dbReference type="Proteomes" id="UP001271007"/>
    </source>
</evidence>
<dbReference type="Gene3D" id="1.25.40.20">
    <property type="entry name" value="Ankyrin repeat-containing domain"/>
    <property type="match status" value="6"/>
</dbReference>